<accession>A0ABW8Y1Q4</accession>
<name>A0ABW8Y1Q4_9FLAO</name>
<dbReference type="Proteomes" id="UP001629058">
    <property type="component" value="Unassembled WGS sequence"/>
</dbReference>
<organism evidence="2 3">
    <name type="scientific">Chryseobacterium terrae</name>
    <dbReference type="NCBI Taxonomy" id="3163299"/>
    <lineage>
        <taxon>Bacteria</taxon>
        <taxon>Pseudomonadati</taxon>
        <taxon>Bacteroidota</taxon>
        <taxon>Flavobacteriia</taxon>
        <taxon>Flavobacteriales</taxon>
        <taxon>Weeksellaceae</taxon>
        <taxon>Chryseobacterium group</taxon>
        <taxon>Chryseobacterium</taxon>
    </lineage>
</organism>
<keyword evidence="1" id="KW-0472">Membrane</keyword>
<evidence type="ECO:0000313" key="3">
    <source>
        <dbReference type="Proteomes" id="UP001629058"/>
    </source>
</evidence>
<proteinExistence type="predicted"/>
<comment type="caution">
    <text evidence="2">The sequence shown here is derived from an EMBL/GenBank/DDBJ whole genome shotgun (WGS) entry which is preliminary data.</text>
</comment>
<dbReference type="EMBL" id="JBELPY010000003">
    <property type="protein sequence ID" value="MFL9833742.1"/>
    <property type="molecule type" value="Genomic_DNA"/>
</dbReference>
<keyword evidence="1" id="KW-1133">Transmembrane helix</keyword>
<dbReference type="RefSeq" id="WP_408088891.1">
    <property type="nucleotide sequence ID" value="NZ_JBELPY010000003.1"/>
</dbReference>
<gene>
    <name evidence="2" type="ORF">ABS765_06835</name>
</gene>
<protein>
    <recommendedName>
        <fullName evidence="4">Tissue inhibitor of metalloproteinase</fullName>
    </recommendedName>
</protein>
<evidence type="ECO:0008006" key="4">
    <source>
        <dbReference type="Google" id="ProtNLM"/>
    </source>
</evidence>
<keyword evidence="3" id="KW-1185">Reference proteome</keyword>
<feature type="transmembrane region" description="Helical" evidence="1">
    <location>
        <begin position="164"/>
        <end position="184"/>
    </location>
</feature>
<sequence length="189" mass="21684">MKAKILLLILFSGLILCCRSKHKITNDYQENKKQTEKVKVDSVNVQHSNSIQNVSVDATLKESKNENSGEILITGKSDPANPFVFHNVIGSDTVQSISIKGNAEYSINNHYRKTDNKESEIKREKFTHIFRDFDQNIVSKEKIKELNSKISEETKEIKATGFQAGTWVVITIVVTFLIFIFFVYKYFKK</sequence>
<keyword evidence="1" id="KW-0812">Transmembrane</keyword>
<reference evidence="2 3" key="1">
    <citation type="submission" date="2024-06" db="EMBL/GenBank/DDBJ databases">
        <authorList>
            <person name="Kaempfer P."/>
            <person name="Viver T."/>
        </authorList>
    </citation>
    <scope>NUCLEOTIDE SEQUENCE [LARGE SCALE GENOMIC DNA]</scope>
    <source>
        <strain evidence="2 3">ST-37</strain>
    </source>
</reference>
<evidence type="ECO:0000313" key="2">
    <source>
        <dbReference type="EMBL" id="MFL9833742.1"/>
    </source>
</evidence>
<evidence type="ECO:0000256" key="1">
    <source>
        <dbReference type="SAM" id="Phobius"/>
    </source>
</evidence>